<dbReference type="STRING" id="331657.A0A4U0X1W3"/>
<dbReference type="Pfam" id="PF01774">
    <property type="entry name" value="UreD"/>
    <property type="match status" value="1"/>
</dbReference>
<dbReference type="EMBL" id="NAJN01000757">
    <property type="protein sequence ID" value="TKA69098.1"/>
    <property type="molecule type" value="Genomic_DNA"/>
</dbReference>
<proteinExistence type="inferred from homology"/>
<evidence type="ECO:0000256" key="2">
    <source>
        <dbReference type="ARBA" id="ARBA00023186"/>
    </source>
</evidence>
<evidence type="ECO:0000313" key="4">
    <source>
        <dbReference type="Proteomes" id="UP000308768"/>
    </source>
</evidence>
<comment type="caution">
    <text evidence="3">The sequence shown here is derived from an EMBL/GenBank/DDBJ whole genome shotgun (WGS) entry which is preliminary data.</text>
</comment>
<dbReference type="AlphaFoldDB" id="A0A4U0X1W3"/>
<comment type="similarity">
    <text evidence="1">Belongs to the UreD family.</text>
</comment>
<gene>
    <name evidence="3" type="ORF">B0A49_04413</name>
</gene>
<evidence type="ECO:0008006" key="5">
    <source>
        <dbReference type="Google" id="ProtNLM"/>
    </source>
</evidence>
<accession>A0A4U0X1W3</accession>
<sequence>MSTNPFAPSTSKPGHGTILLALLPPNTPVLQTLSYQYPLKLIAPAAIPLPGSSYTSMSPPLTATIPPPLIYTIFLLTYGGGLVAGDSINLTGHLAASTRLILLTQGSTKIFKSPPPPTPSAHLTLSQPPGLITSQHLHLTISDNAALCYLPDPVQPFAASRFTQTQIFTLSGSGNGNLCVLDWVCEGRSARGERWAMEQYVSRNEVWLSSPEADNGRKKGRLLLRDSIILDSEDGQGDVGRMGIRDHMDGLGVFGTLILRGTLFDALGQYFIDEFRLLPRIGGAKWDASTEGPKVDDVKKKRRRRQKQEAEDGLVWTAAAVRGCVVVKFGAGEVEGARRWIGAMLRSEGSVERLFGERALLCLR</sequence>
<dbReference type="GO" id="GO:0016151">
    <property type="term" value="F:nickel cation binding"/>
    <property type="evidence" value="ECO:0007669"/>
    <property type="project" value="InterPro"/>
</dbReference>
<dbReference type="HAMAP" id="MF_01384">
    <property type="entry name" value="UreD"/>
    <property type="match status" value="1"/>
</dbReference>
<organism evidence="3 4">
    <name type="scientific">Cryomyces minteri</name>
    <dbReference type="NCBI Taxonomy" id="331657"/>
    <lineage>
        <taxon>Eukaryota</taxon>
        <taxon>Fungi</taxon>
        <taxon>Dikarya</taxon>
        <taxon>Ascomycota</taxon>
        <taxon>Pezizomycotina</taxon>
        <taxon>Dothideomycetes</taxon>
        <taxon>Dothideomycetes incertae sedis</taxon>
        <taxon>Cryomyces</taxon>
    </lineage>
</organism>
<dbReference type="Proteomes" id="UP000308768">
    <property type="component" value="Unassembled WGS sequence"/>
</dbReference>
<name>A0A4U0X1W3_9PEZI</name>
<keyword evidence="2" id="KW-0143">Chaperone</keyword>
<dbReference type="OrthoDB" id="5550464at2759"/>
<evidence type="ECO:0000313" key="3">
    <source>
        <dbReference type="EMBL" id="TKA69098.1"/>
    </source>
</evidence>
<reference evidence="3 4" key="1">
    <citation type="submission" date="2017-03" db="EMBL/GenBank/DDBJ databases">
        <title>Genomes of endolithic fungi from Antarctica.</title>
        <authorList>
            <person name="Coleine C."/>
            <person name="Masonjones S."/>
            <person name="Stajich J.E."/>
        </authorList>
    </citation>
    <scope>NUCLEOTIDE SEQUENCE [LARGE SCALE GENOMIC DNA]</scope>
    <source>
        <strain evidence="3 4">CCFEE 5187</strain>
    </source>
</reference>
<dbReference type="PANTHER" id="PTHR33643:SF1">
    <property type="entry name" value="UREASE ACCESSORY PROTEIN D"/>
    <property type="match status" value="1"/>
</dbReference>
<dbReference type="InterPro" id="IPR002669">
    <property type="entry name" value="UreD"/>
</dbReference>
<keyword evidence="4" id="KW-1185">Reference proteome</keyword>
<protein>
    <recommendedName>
        <fullName evidence="5">Urease accessory protein UreD</fullName>
    </recommendedName>
</protein>
<evidence type="ECO:0000256" key="1">
    <source>
        <dbReference type="ARBA" id="ARBA00007177"/>
    </source>
</evidence>
<dbReference type="PANTHER" id="PTHR33643">
    <property type="entry name" value="UREASE ACCESSORY PROTEIN D"/>
    <property type="match status" value="1"/>
</dbReference>